<keyword evidence="6" id="KW-1185">Reference proteome</keyword>
<keyword evidence="2" id="KW-0238">DNA-binding</keyword>
<dbReference type="InterPro" id="IPR028082">
    <property type="entry name" value="Peripla_BP_I"/>
</dbReference>
<dbReference type="SUPFAM" id="SSF53822">
    <property type="entry name" value="Periplasmic binding protein-like I"/>
    <property type="match status" value="1"/>
</dbReference>
<protein>
    <submittedName>
        <fullName evidence="5">LacI family transcriptional regulator</fullName>
    </submittedName>
</protein>
<feature type="domain" description="HTH lacI-type" evidence="4">
    <location>
        <begin position="4"/>
        <end position="58"/>
    </location>
</feature>
<organism evidence="5 6">
    <name type="scientific">Amycolatopsis sulphurea</name>
    <dbReference type="NCBI Taxonomy" id="76022"/>
    <lineage>
        <taxon>Bacteria</taxon>
        <taxon>Bacillati</taxon>
        <taxon>Actinomycetota</taxon>
        <taxon>Actinomycetes</taxon>
        <taxon>Pseudonocardiales</taxon>
        <taxon>Pseudonocardiaceae</taxon>
        <taxon>Amycolatopsis</taxon>
    </lineage>
</organism>
<evidence type="ECO:0000313" key="5">
    <source>
        <dbReference type="EMBL" id="PFG46732.1"/>
    </source>
</evidence>
<evidence type="ECO:0000256" key="3">
    <source>
        <dbReference type="ARBA" id="ARBA00023163"/>
    </source>
</evidence>
<dbReference type="Pfam" id="PF13377">
    <property type="entry name" value="Peripla_BP_3"/>
    <property type="match status" value="1"/>
</dbReference>
<dbReference type="InterPro" id="IPR046335">
    <property type="entry name" value="LacI/GalR-like_sensor"/>
</dbReference>
<reference evidence="5 6" key="1">
    <citation type="submission" date="2017-10" db="EMBL/GenBank/DDBJ databases">
        <title>Sequencing the genomes of 1000 actinobacteria strains.</title>
        <authorList>
            <person name="Klenk H.-P."/>
        </authorList>
    </citation>
    <scope>NUCLEOTIDE SEQUENCE [LARGE SCALE GENOMIC DNA]</scope>
    <source>
        <strain evidence="5 6">DSM 46092</strain>
    </source>
</reference>
<evidence type="ECO:0000259" key="4">
    <source>
        <dbReference type="PROSITE" id="PS50932"/>
    </source>
</evidence>
<dbReference type="SUPFAM" id="SSF47413">
    <property type="entry name" value="lambda repressor-like DNA-binding domains"/>
    <property type="match status" value="1"/>
</dbReference>
<dbReference type="PANTHER" id="PTHR30146">
    <property type="entry name" value="LACI-RELATED TRANSCRIPTIONAL REPRESSOR"/>
    <property type="match status" value="1"/>
</dbReference>
<dbReference type="Gene3D" id="1.10.260.40">
    <property type="entry name" value="lambda repressor-like DNA-binding domains"/>
    <property type="match status" value="1"/>
</dbReference>
<dbReference type="GO" id="GO:0003700">
    <property type="term" value="F:DNA-binding transcription factor activity"/>
    <property type="evidence" value="ECO:0007669"/>
    <property type="project" value="TreeGrafter"/>
</dbReference>
<dbReference type="AlphaFoldDB" id="A0A2A9F858"/>
<dbReference type="CDD" id="cd01392">
    <property type="entry name" value="HTH_LacI"/>
    <property type="match status" value="1"/>
</dbReference>
<evidence type="ECO:0000313" key="6">
    <source>
        <dbReference type="Proteomes" id="UP000243542"/>
    </source>
</evidence>
<evidence type="ECO:0000256" key="2">
    <source>
        <dbReference type="ARBA" id="ARBA00023125"/>
    </source>
</evidence>
<name>A0A2A9F858_9PSEU</name>
<dbReference type="GO" id="GO:0000976">
    <property type="term" value="F:transcription cis-regulatory region binding"/>
    <property type="evidence" value="ECO:0007669"/>
    <property type="project" value="TreeGrafter"/>
</dbReference>
<dbReference type="SMART" id="SM00354">
    <property type="entry name" value="HTH_LACI"/>
    <property type="match status" value="1"/>
</dbReference>
<accession>A0A2A9F858</accession>
<dbReference type="PROSITE" id="PS50932">
    <property type="entry name" value="HTH_LACI_2"/>
    <property type="match status" value="1"/>
</dbReference>
<dbReference type="InterPro" id="IPR010982">
    <property type="entry name" value="Lambda_DNA-bd_dom_sf"/>
</dbReference>
<dbReference type="InterPro" id="IPR000843">
    <property type="entry name" value="HTH_LacI"/>
</dbReference>
<dbReference type="Pfam" id="PF00356">
    <property type="entry name" value="LacI"/>
    <property type="match status" value="1"/>
</dbReference>
<keyword evidence="3" id="KW-0804">Transcription</keyword>
<dbReference type="EMBL" id="PDJK01000002">
    <property type="protein sequence ID" value="PFG46732.1"/>
    <property type="molecule type" value="Genomic_DNA"/>
</dbReference>
<dbReference type="RefSeq" id="WP_098510760.1">
    <property type="nucleotide sequence ID" value="NZ_JBIAKZ010000005.1"/>
</dbReference>
<sequence>MGKPTMEDVAARAGVSRALVSLVMRDSPKVSVRRRAAVLAAAEELGYSPHVMARSLASRTSTVVGVLVSDLRNAFFADVVEGLDAAARAAGFDLILTTGGRVPAREQTALRSLLSFRPAGIVLLSPVVPAAAIEAAARQCPVALVSRTSRSRGVDTVNDDGEAGSGLAVEHLVCRGHRRIAHLDGGDAAGAAARRRGFQRAMRGHGLEPIVVRSEHTDTAGEKAVQELLSRYPGVALPTALVAGNDFNAVGAISALAEHGLRVPEDVSVVGYDNTSLAALRHLCLTTVDQPRTEMGRLALETLLERVRGERTEPVRHLLHPSLVVRNTTADHDRKGRG</sequence>
<dbReference type="PANTHER" id="PTHR30146:SF109">
    <property type="entry name" value="HTH-TYPE TRANSCRIPTIONAL REGULATOR GALS"/>
    <property type="match status" value="1"/>
</dbReference>
<dbReference type="Gene3D" id="3.40.50.2300">
    <property type="match status" value="2"/>
</dbReference>
<keyword evidence="1" id="KW-0805">Transcription regulation</keyword>
<evidence type="ECO:0000256" key="1">
    <source>
        <dbReference type="ARBA" id="ARBA00023015"/>
    </source>
</evidence>
<dbReference type="CDD" id="cd06267">
    <property type="entry name" value="PBP1_LacI_sugar_binding-like"/>
    <property type="match status" value="1"/>
</dbReference>
<dbReference type="Proteomes" id="UP000243542">
    <property type="component" value="Unassembled WGS sequence"/>
</dbReference>
<gene>
    <name evidence="5" type="ORF">ATK36_1726</name>
</gene>
<comment type="caution">
    <text evidence="5">The sequence shown here is derived from an EMBL/GenBank/DDBJ whole genome shotgun (WGS) entry which is preliminary data.</text>
</comment>
<proteinExistence type="predicted"/>